<feature type="transmembrane region" description="Helical" evidence="1">
    <location>
        <begin position="12"/>
        <end position="34"/>
    </location>
</feature>
<dbReference type="EMBL" id="JAULSX010000004">
    <property type="protein sequence ID" value="KAK3492172.1"/>
    <property type="molecule type" value="Genomic_DNA"/>
</dbReference>
<proteinExistence type="predicted"/>
<accession>A0AAJ0I735</accession>
<keyword evidence="3" id="KW-1185">Reference proteome</keyword>
<keyword evidence="1" id="KW-0472">Membrane</keyword>
<comment type="caution">
    <text evidence="2">The sequence shown here is derived from an EMBL/GenBank/DDBJ whole genome shotgun (WGS) entry which is preliminary data.</text>
</comment>
<gene>
    <name evidence="2" type="ORF">B0T23DRAFT_379120</name>
</gene>
<keyword evidence="1" id="KW-0812">Transmembrane</keyword>
<dbReference type="RefSeq" id="XP_062692630.1">
    <property type="nucleotide sequence ID" value="XM_062837129.1"/>
</dbReference>
<reference evidence="2 3" key="1">
    <citation type="journal article" date="2023" name="Mol. Phylogenet. Evol.">
        <title>Genome-scale phylogeny and comparative genomics of the fungal order Sordariales.</title>
        <authorList>
            <person name="Hensen N."/>
            <person name="Bonometti L."/>
            <person name="Westerberg I."/>
            <person name="Brannstrom I.O."/>
            <person name="Guillou S."/>
            <person name="Cros-Aarteil S."/>
            <person name="Calhoun S."/>
            <person name="Haridas S."/>
            <person name="Kuo A."/>
            <person name="Mondo S."/>
            <person name="Pangilinan J."/>
            <person name="Riley R."/>
            <person name="LaButti K."/>
            <person name="Andreopoulos B."/>
            <person name="Lipzen A."/>
            <person name="Chen C."/>
            <person name="Yan M."/>
            <person name="Daum C."/>
            <person name="Ng V."/>
            <person name="Clum A."/>
            <person name="Steindorff A."/>
            <person name="Ohm R.A."/>
            <person name="Martin F."/>
            <person name="Silar P."/>
            <person name="Natvig D.O."/>
            <person name="Lalanne C."/>
            <person name="Gautier V."/>
            <person name="Ament-Velasquez S.L."/>
            <person name="Kruys A."/>
            <person name="Hutchinson M.I."/>
            <person name="Powell A.J."/>
            <person name="Barry K."/>
            <person name="Miller A.N."/>
            <person name="Grigoriev I.V."/>
            <person name="Debuchy R."/>
            <person name="Gladieux P."/>
            <person name="Hiltunen Thoren M."/>
            <person name="Johannesson H."/>
        </authorList>
    </citation>
    <scope>NUCLEOTIDE SEQUENCE [LARGE SCALE GENOMIC DNA]</scope>
    <source>
        <strain evidence="2 3">FGSC 10403</strain>
    </source>
</reference>
<dbReference type="Proteomes" id="UP001285908">
    <property type="component" value="Unassembled WGS sequence"/>
</dbReference>
<dbReference type="GeneID" id="87874751"/>
<protein>
    <submittedName>
        <fullName evidence="2">Uncharacterized protein</fullName>
    </submittedName>
</protein>
<evidence type="ECO:0000313" key="3">
    <source>
        <dbReference type="Proteomes" id="UP001285908"/>
    </source>
</evidence>
<sequence length="66" mass="7487">ILYTPSRQNGQTGFAVFVLPCTCAIMCGLIYFIGYICTFSLNHIRFWLAVTFLAFTISLLTYLPLQ</sequence>
<feature type="transmembrane region" description="Helical" evidence="1">
    <location>
        <begin position="46"/>
        <end position="65"/>
    </location>
</feature>
<feature type="non-terminal residue" evidence="2">
    <location>
        <position position="1"/>
    </location>
</feature>
<name>A0AAJ0I735_9PEZI</name>
<organism evidence="2 3">
    <name type="scientific">Neurospora hispaniola</name>
    <dbReference type="NCBI Taxonomy" id="588809"/>
    <lineage>
        <taxon>Eukaryota</taxon>
        <taxon>Fungi</taxon>
        <taxon>Dikarya</taxon>
        <taxon>Ascomycota</taxon>
        <taxon>Pezizomycotina</taxon>
        <taxon>Sordariomycetes</taxon>
        <taxon>Sordariomycetidae</taxon>
        <taxon>Sordariales</taxon>
        <taxon>Sordariaceae</taxon>
        <taxon>Neurospora</taxon>
    </lineage>
</organism>
<evidence type="ECO:0000313" key="2">
    <source>
        <dbReference type="EMBL" id="KAK3492172.1"/>
    </source>
</evidence>
<evidence type="ECO:0000256" key="1">
    <source>
        <dbReference type="SAM" id="Phobius"/>
    </source>
</evidence>
<dbReference type="AlphaFoldDB" id="A0AAJ0I735"/>
<keyword evidence="1" id="KW-1133">Transmembrane helix</keyword>